<feature type="chain" id="PRO_5043672202" evidence="1">
    <location>
        <begin position="22"/>
        <end position="107"/>
    </location>
</feature>
<name>A0AAU7JGM3_9HYPH</name>
<sequence length="107" mass="11680">MPHKMILALSALLAFAEPASAAALKIVNKTREPIAEVQISHGSGWGPPQLDGRPIRFGESRTLRWVADGKRRLMLKNAGGEECILDGIDFEEGKVLTVTDRVLTLCK</sequence>
<dbReference type="AlphaFoldDB" id="A0AAU7JGM3"/>
<organism evidence="2">
    <name type="scientific">Alsobacter sp. KACC 23698</name>
    <dbReference type="NCBI Taxonomy" id="3149229"/>
    <lineage>
        <taxon>Bacteria</taxon>
        <taxon>Pseudomonadati</taxon>
        <taxon>Pseudomonadota</taxon>
        <taxon>Alphaproteobacteria</taxon>
        <taxon>Hyphomicrobiales</taxon>
        <taxon>Alsobacteraceae</taxon>
        <taxon>Alsobacter</taxon>
    </lineage>
</organism>
<gene>
    <name evidence="2" type="ORF">ABEG18_01895</name>
</gene>
<dbReference type="EMBL" id="CP157484">
    <property type="protein sequence ID" value="XBO39562.1"/>
    <property type="molecule type" value="Genomic_DNA"/>
</dbReference>
<accession>A0AAU7JGM3</accession>
<keyword evidence="1" id="KW-0732">Signal</keyword>
<protein>
    <submittedName>
        <fullName evidence="2">Uncharacterized protein</fullName>
    </submittedName>
</protein>
<proteinExistence type="predicted"/>
<dbReference type="RefSeq" id="WP_406856407.1">
    <property type="nucleotide sequence ID" value="NZ_CP157484.1"/>
</dbReference>
<feature type="signal peptide" evidence="1">
    <location>
        <begin position="1"/>
        <end position="21"/>
    </location>
</feature>
<evidence type="ECO:0000313" key="2">
    <source>
        <dbReference type="EMBL" id="XBO39562.1"/>
    </source>
</evidence>
<evidence type="ECO:0000256" key="1">
    <source>
        <dbReference type="SAM" id="SignalP"/>
    </source>
</evidence>
<reference evidence="2" key="1">
    <citation type="submission" date="2024-05" db="EMBL/GenBank/DDBJ databases">
        <authorList>
            <person name="Kim S."/>
            <person name="Heo J."/>
            <person name="Choi H."/>
            <person name="Choi Y."/>
            <person name="Kwon S.-W."/>
            <person name="Kim Y."/>
        </authorList>
    </citation>
    <scope>NUCLEOTIDE SEQUENCE</scope>
    <source>
        <strain evidence="2">KACC 23698</strain>
    </source>
</reference>